<proteinExistence type="predicted"/>
<reference evidence="1" key="1">
    <citation type="submission" date="2020-11" db="EMBL/GenBank/DDBJ databases">
        <authorList>
            <person name="Tran Van P."/>
        </authorList>
    </citation>
    <scope>NUCLEOTIDE SEQUENCE</scope>
</reference>
<organism evidence="1">
    <name type="scientific">Timema tahoe</name>
    <dbReference type="NCBI Taxonomy" id="61484"/>
    <lineage>
        <taxon>Eukaryota</taxon>
        <taxon>Metazoa</taxon>
        <taxon>Ecdysozoa</taxon>
        <taxon>Arthropoda</taxon>
        <taxon>Hexapoda</taxon>
        <taxon>Insecta</taxon>
        <taxon>Pterygota</taxon>
        <taxon>Neoptera</taxon>
        <taxon>Polyneoptera</taxon>
        <taxon>Phasmatodea</taxon>
        <taxon>Timematodea</taxon>
        <taxon>Timematoidea</taxon>
        <taxon>Timematidae</taxon>
        <taxon>Timema</taxon>
    </lineage>
</organism>
<protein>
    <submittedName>
        <fullName evidence="1">Uncharacterized protein</fullName>
    </submittedName>
</protein>
<dbReference type="EMBL" id="OE000288">
    <property type="protein sequence ID" value="CAD7453259.1"/>
    <property type="molecule type" value="Genomic_DNA"/>
</dbReference>
<sequence length="131" mass="13507">MASTLDSGLHAMISHGVDVKSLGLGPSNSLLASLKHHVVQLASAPGVLSTVQCAAQAALQAGWSVLLPTADERASTLSQLLPNTTASAGHRFMTDLLVSSLMAAGGLEAALRTACRGNPSNYCARKFLIHM</sequence>
<gene>
    <name evidence="1" type="ORF">TTEB3V08_LOCUS1407</name>
</gene>
<dbReference type="AlphaFoldDB" id="A0A7R9FIU3"/>
<evidence type="ECO:0000313" key="1">
    <source>
        <dbReference type="EMBL" id="CAD7453259.1"/>
    </source>
</evidence>
<accession>A0A7R9FIU3</accession>
<name>A0A7R9FIU3_9NEOP</name>